<dbReference type="PRINTS" id="PR00762">
    <property type="entry name" value="CLCHANNEL"/>
</dbReference>
<dbReference type="PROSITE" id="PS51371">
    <property type="entry name" value="CBS"/>
    <property type="match status" value="2"/>
</dbReference>
<dbReference type="InterPro" id="IPR046342">
    <property type="entry name" value="CBS_dom_sf"/>
</dbReference>
<evidence type="ECO:0000259" key="12">
    <source>
        <dbReference type="PROSITE" id="PS51371"/>
    </source>
</evidence>
<dbReference type="EMBL" id="CP036287">
    <property type="protein sequence ID" value="QDU65630.1"/>
    <property type="molecule type" value="Genomic_DNA"/>
</dbReference>
<keyword evidence="14" id="KW-1185">Reference proteome</keyword>
<reference evidence="13 14" key="1">
    <citation type="submission" date="2019-02" db="EMBL/GenBank/DDBJ databases">
        <title>Deep-cultivation of Planctomycetes and their phenomic and genomic characterization uncovers novel biology.</title>
        <authorList>
            <person name="Wiegand S."/>
            <person name="Jogler M."/>
            <person name="Boedeker C."/>
            <person name="Pinto D."/>
            <person name="Vollmers J."/>
            <person name="Rivas-Marin E."/>
            <person name="Kohn T."/>
            <person name="Peeters S.H."/>
            <person name="Heuer A."/>
            <person name="Rast P."/>
            <person name="Oberbeckmann S."/>
            <person name="Bunk B."/>
            <person name="Jeske O."/>
            <person name="Meyerdierks A."/>
            <person name="Storesund J.E."/>
            <person name="Kallscheuer N."/>
            <person name="Luecker S."/>
            <person name="Lage O.M."/>
            <person name="Pohl T."/>
            <person name="Merkel B.J."/>
            <person name="Hornburger P."/>
            <person name="Mueller R.-W."/>
            <person name="Bruemmer F."/>
            <person name="Labrenz M."/>
            <person name="Spormann A.M."/>
            <person name="Op den Camp H."/>
            <person name="Overmann J."/>
            <person name="Amann R."/>
            <person name="Jetten M.S.M."/>
            <person name="Mascher T."/>
            <person name="Medema M.H."/>
            <person name="Devos D.P."/>
            <person name="Kaster A.-K."/>
            <person name="Ovreas L."/>
            <person name="Rohde M."/>
            <person name="Galperin M.Y."/>
            <person name="Jogler C."/>
        </authorList>
    </citation>
    <scope>NUCLEOTIDE SEQUENCE [LARGE SCALE GENOMIC DNA]</scope>
    <source>
        <strain evidence="13 14">Pla133</strain>
    </source>
</reference>
<feature type="transmembrane region" description="Helical" evidence="11">
    <location>
        <begin position="290"/>
        <end position="307"/>
    </location>
</feature>
<evidence type="ECO:0000256" key="3">
    <source>
        <dbReference type="ARBA" id="ARBA00022692"/>
    </source>
</evidence>
<dbReference type="Pfam" id="PF00571">
    <property type="entry name" value="CBS"/>
    <property type="match status" value="2"/>
</dbReference>
<keyword evidence="6 11" id="KW-0472">Membrane</keyword>
<dbReference type="PANTHER" id="PTHR43427">
    <property type="entry name" value="CHLORIDE CHANNEL PROTEIN CLC-E"/>
    <property type="match status" value="1"/>
</dbReference>
<organism evidence="13 14">
    <name type="scientific">Engelhardtia mirabilis</name>
    <dbReference type="NCBI Taxonomy" id="2528011"/>
    <lineage>
        <taxon>Bacteria</taxon>
        <taxon>Pseudomonadati</taxon>
        <taxon>Planctomycetota</taxon>
        <taxon>Planctomycetia</taxon>
        <taxon>Planctomycetia incertae sedis</taxon>
        <taxon>Engelhardtia</taxon>
    </lineage>
</organism>
<evidence type="ECO:0000256" key="7">
    <source>
        <dbReference type="ARBA" id="ARBA00023173"/>
    </source>
</evidence>
<keyword evidence="9" id="KW-0407">Ion channel</keyword>
<feature type="domain" description="CBS" evidence="12">
    <location>
        <begin position="543"/>
        <end position="602"/>
    </location>
</feature>
<evidence type="ECO:0000313" key="14">
    <source>
        <dbReference type="Proteomes" id="UP000316921"/>
    </source>
</evidence>
<evidence type="ECO:0000256" key="2">
    <source>
        <dbReference type="ARBA" id="ARBA00022448"/>
    </source>
</evidence>
<feature type="transmembrane region" description="Helical" evidence="11">
    <location>
        <begin position="76"/>
        <end position="94"/>
    </location>
</feature>
<evidence type="ECO:0000256" key="5">
    <source>
        <dbReference type="ARBA" id="ARBA00023065"/>
    </source>
</evidence>
<keyword evidence="3 11" id="KW-0812">Transmembrane</keyword>
<evidence type="ECO:0000256" key="1">
    <source>
        <dbReference type="ARBA" id="ARBA00004141"/>
    </source>
</evidence>
<evidence type="ECO:0000313" key="13">
    <source>
        <dbReference type="EMBL" id="QDU65630.1"/>
    </source>
</evidence>
<dbReference type="Proteomes" id="UP000316921">
    <property type="component" value="Chromosome"/>
</dbReference>
<evidence type="ECO:0000256" key="10">
    <source>
        <dbReference type="PROSITE-ProRule" id="PRU00703"/>
    </source>
</evidence>
<evidence type="ECO:0000256" key="4">
    <source>
        <dbReference type="ARBA" id="ARBA00022989"/>
    </source>
</evidence>
<feature type="transmembrane region" description="Helical" evidence="11">
    <location>
        <begin position="390"/>
        <end position="415"/>
    </location>
</feature>
<dbReference type="InterPro" id="IPR050368">
    <property type="entry name" value="ClC-type_chloride_channel"/>
</dbReference>
<dbReference type="GO" id="GO:0034707">
    <property type="term" value="C:chloride channel complex"/>
    <property type="evidence" value="ECO:0007669"/>
    <property type="project" value="UniProtKB-KW"/>
</dbReference>
<protein>
    <submittedName>
        <fullName evidence="13">H(+)/Cl(-) exchange transporter ClcA</fullName>
    </submittedName>
</protein>
<evidence type="ECO:0000256" key="11">
    <source>
        <dbReference type="SAM" id="Phobius"/>
    </source>
</evidence>
<proteinExistence type="predicted"/>
<name>A0A518BF63_9BACT</name>
<comment type="subcellular location">
    <subcellularLocation>
        <location evidence="1">Membrane</location>
        <topology evidence="1">Multi-pass membrane protein</topology>
    </subcellularLocation>
</comment>
<evidence type="ECO:0000256" key="8">
    <source>
        <dbReference type="ARBA" id="ARBA00023214"/>
    </source>
</evidence>
<dbReference type="Gene3D" id="1.10.3080.10">
    <property type="entry name" value="Clc chloride channel"/>
    <property type="match status" value="1"/>
</dbReference>
<keyword evidence="8" id="KW-0868">Chloride</keyword>
<dbReference type="Gene3D" id="3.10.580.10">
    <property type="entry name" value="CBS-domain"/>
    <property type="match status" value="1"/>
</dbReference>
<dbReference type="Pfam" id="PF00654">
    <property type="entry name" value="Voltage_CLC"/>
    <property type="match status" value="1"/>
</dbReference>
<keyword evidence="4 11" id="KW-1133">Transmembrane helix</keyword>
<dbReference type="InterPro" id="IPR001807">
    <property type="entry name" value="ClC"/>
</dbReference>
<keyword evidence="2" id="KW-0813">Transport</keyword>
<feature type="transmembrane region" description="Helical" evidence="11">
    <location>
        <begin position="358"/>
        <end position="378"/>
    </location>
</feature>
<feature type="transmembrane region" description="Helical" evidence="11">
    <location>
        <begin position="422"/>
        <end position="439"/>
    </location>
</feature>
<dbReference type="RefSeq" id="WP_145062433.1">
    <property type="nucleotide sequence ID" value="NZ_CP036287.1"/>
</dbReference>
<keyword evidence="10" id="KW-0129">CBS domain</keyword>
<dbReference type="KEGG" id="pbap:Pla133_06950"/>
<dbReference type="CDD" id="cd00400">
    <property type="entry name" value="Voltage_gated_ClC"/>
    <property type="match status" value="1"/>
</dbReference>
<keyword evidence="7" id="KW-0869">Chloride channel</keyword>
<evidence type="ECO:0000256" key="6">
    <source>
        <dbReference type="ARBA" id="ARBA00023136"/>
    </source>
</evidence>
<dbReference type="AlphaFoldDB" id="A0A518BF63"/>
<feature type="transmembrane region" description="Helical" evidence="11">
    <location>
        <begin position="171"/>
        <end position="195"/>
    </location>
</feature>
<dbReference type="SUPFAM" id="SSF54631">
    <property type="entry name" value="CBS-domain pair"/>
    <property type="match status" value="1"/>
</dbReference>
<feature type="transmembrane region" description="Helical" evidence="11">
    <location>
        <begin position="327"/>
        <end position="346"/>
    </location>
</feature>
<dbReference type="SUPFAM" id="SSF81340">
    <property type="entry name" value="Clc chloride channel"/>
    <property type="match status" value="1"/>
</dbReference>
<dbReference type="PANTHER" id="PTHR43427:SF6">
    <property type="entry name" value="CHLORIDE CHANNEL PROTEIN CLC-E"/>
    <property type="match status" value="1"/>
</dbReference>
<sequence length="607" mass="63944">MAAGLPKPIHTVLDRIRQVRFGGASRSVGLAAVIGMLAGVVAYAFDALTDFFKLHLAEGPMQLEGEFIDLSGPRPWLIVIVPALGGAAVGWMTARFAPEAEGHGTEALIKSFHRLAGRVRRRVIAVKALCSALTIGTGGSAGQEGPVAQVGSGIGSMVADAFGLPDRDRRVMLLAGASAGIGALFTAPLGGALFAPEVVYRRPEFEGDAIIPCIISSIVGYTTFTSLSGRSRAIELDPALLENLSFGGPAELPLYLVLALVCTAVGWLWVRSFDQIGALFRRMKRTPLALRAGLGGLMLGVVALAIAPFSDKFGVLFGGYDLMRGSITGEITLVAAVLLIFGKILATSFTIASGGSGGVFAPSLAIGALCGTAVGQVGNALFPSLGIEPAAVALVGMGGFFAGVAKTPIAAILMVSEMTGHYSLLAPLMLVSVLHLLLARNWSIYETQVDGLVDSPAHAGDFVVDVLEEMRVEEVIDKSREPVLIHQNATLRAALDLVSSASGSYFPVIDGDGAMVGIFSLSDIRRIFLETDVHNLVLVRDFMVDKVVTTTPNESLNDALRKLNERSVHEIPVVSADDPTRVIAMLTRNNVGAAYHRRLRELRRAAS</sequence>
<dbReference type="SMART" id="SM00116">
    <property type="entry name" value="CBS"/>
    <property type="match status" value="2"/>
</dbReference>
<dbReference type="InterPro" id="IPR000644">
    <property type="entry name" value="CBS_dom"/>
</dbReference>
<evidence type="ECO:0000256" key="9">
    <source>
        <dbReference type="ARBA" id="ARBA00023303"/>
    </source>
</evidence>
<gene>
    <name evidence="13" type="primary">clcA</name>
    <name evidence="13" type="ORF">Pla133_06950</name>
</gene>
<dbReference type="GO" id="GO:0005254">
    <property type="term" value="F:chloride channel activity"/>
    <property type="evidence" value="ECO:0007669"/>
    <property type="project" value="UniProtKB-KW"/>
</dbReference>
<feature type="transmembrane region" description="Helical" evidence="11">
    <location>
        <begin position="27"/>
        <end position="45"/>
    </location>
</feature>
<feature type="domain" description="CBS" evidence="12">
    <location>
        <begin position="478"/>
        <end position="536"/>
    </location>
</feature>
<accession>A0A518BF63</accession>
<feature type="transmembrane region" description="Helical" evidence="11">
    <location>
        <begin position="252"/>
        <end position="270"/>
    </location>
</feature>
<dbReference type="InterPro" id="IPR014743">
    <property type="entry name" value="Cl-channel_core"/>
</dbReference>
<keyword evidence="5" id="KW-0406">Ion transport</keyword>